<dbReference type="Proteomes" id="UP001199044">
    <property type="component" value="Unassembled WGS sequence"/>
</dbReference>
<dbReference type="PANTHER" id="PTHR34477">
    <property type="entry name" value="UPF0213 PROTEIN YHBQ"/>
    <property type="match status" value="1"/>
</dbReference>
<evidence type="ECO:0000313" key="4">
    <source>
        <dbReference type="Proteomes" id="UP001199044"/>
    </source>
</evidence>
<dbReference type="InterPro" id="IPR035901">
    <property type="entry name" value="GIY-YIG_endonuc_sf"/>
</dbReference>
<organism evidence="3 4">
    <name type="scientific">Vibrio tritonius</name>
    <dbReference type="NCBI Taxonomy" id="1435069"/>
    <lineage>
        <taxon>Bacteria</taxon>
        <taxon>Pseudomonadati</taxon>
        <taxon>Pseudomonadota</taxon>
        <taxon>Gammaproteobacteria</taxon>
        <taxon>Vibrionales</taxon>
        <taxon>Vibrionaceae</taxon>
        <taxon>Vibrio</taxon>
    </lineage>
</organism>
<accession>A0ABS7YPA6</accession>
<dbReference type="InterPro" id="IPR000305">
    <property type="entry name" value="GIY-YIG_endonuc"/>
</dbReference>
<dbReference type="SUPFAM" id="SSF82771">
    <property type="entry name" value="GIY-YIG endonuclease"/>
    <property type="match status" value="1"/>
</dbReference>
<dbReference type="PROSITE" id="PS50164">
    <property type="entry name" value="GIY_YIG"/>
    <property type="match status" value="1"/>
</dbReference>
<dbReference type="EMBL" id="JAIWIU010000108">
    <property type="protein sequence ID" value="MCA2017516.1"/>
    <property type="molecule type" value="Genomic_DNA"/>
</dbReference>
<protein>
    <submittedName>
        <fullName evidence="3">GIY-YIG nuclease family protein</fullName>
    </submittedName>
</protein>
<evidence type="ECO:0000313" key="3">
    <source>
        <dbReference type="EMBL" id="MCA2017516.1"/>
    </source>
</evidence>
<evidence type="ECO:0000256" key="1">
    <source>
        <dbReference type="ARBA" id="ARBA00007435"/>
    </source>
</evidence>
<gene>
    <name evidence="3" type="ORF">LDJ79_15430</name>
</gene>
<dbReference type="SMART" id="SM00465">
    <property type="entry name" value="GIYc"/>
    <property type="match status" value="1"/>
</dbReference>
<evidence type="ECO:0000259" key="2">
    <source>
        <dbReference type="PROSITE" id="PS50164"/>
    </source>
</evidence>
<proteinExistence type="inferred from homology"/>
<name>A0ABS7YPA6_9VIBR</name>
<sequence>MSALEKQWWVYLVRTHRNALYCGITTDVERRFTQHCNGRGAKALKGKGPLELVWSEQVSDSKSEALKLEWQIKQLTKVQKESLVSDGELFKVLLNKVRSISH</sequence>
<dbReference type="PANTHER" id="PTHR34477:SF1">
    <property type="entry name" value="UPF0213 PROTEIN YHBQ"/>
    <property type="match status" value="1"/>
</dbReference>
<comment type="similarity">
    <text evidence="1">Belongs to the UPF0213 family.</text>
</comment>
<dbReference type="InterPro" id="IPR050190">
    <property type="entry name" value="UPF0213_domain"/>
</dbReference>
<reference evidence="4" key="1">
    <citation type="submission" date="2023-07" db="EMBL/GenBank/DDBJ databases">
        <title>Molecular identification of indigenous halophilic bacteria isolated from red sea cost, biodegradation of synthetic dyes and assessment of degraded metabolite toxicity.</title>
        <authorList>
            <person name="Chaieb K."/>
            <person name="Altayb H.N."/>
        </authorList>
    </citation>
    <scope>NUCLEOTIDE SEQUENCE [LARGE SCALE GENOMIC DNA]</scope>
    <source>
        <strain evidence="4">K20</strain>
    </source>
</reference>
<dbReference type="Pfam" id="PF01541">
    <property type="entry name" value="GIY-YIG"/>
    <property type="match status" value="1"/>
</dbReference>
<keyword evidence="4" id="KW-1185">Reference proteome</keyword>
<dbReference type="CDD" id="cd10456">
    <property type="entry name" value="GIY-YIG_UPF0213"/>
    <property type="match status" value="1"/>
</dbReference>
<feature type="domain" description="GIY-YIG" evidence="2">
    <location>
        <begin position="6"/>
        <end position="82"/>
    </location>
</feature>
<comment type="caution">
    <text evidence="3">The sequence shown here is derived from an EMBL/GenBank/DDBJ whole genome shotgun (WGS) entry which is preliminary data.</text>
</comment>
<dbReference type="Gene3D" id="3.40.1440.10">
    <property type="entry name" value="GIY-YIG endonuclease"/>
    <property type="match status" value="1"/>
</dbReference>